<dbReference type="OrthoDB" id="909609at2759"/>
<keyword evidence="6" id="KW-1185">Reference proteome</keyword>
<name>A0A830BKK8_9LAMI</name>
<dbReference type="GO" id="GO:0016020">
    <property type="term" value="C:membrane"/>
    <property type="evidence" value="ECO:0007669"/>
    <property type="project" value="InterPro"/>
</dbReference>
<evidence type="ECO:0000313" key="5">
    <source>
        <dbReference type="EMBL" id="GFP82621.1"/>
    </source>
</evidence>
<dbReference type="EMBL" id="BMAC01000048">
    <property type="protein sequence ID" value="GFP82621.1"/>
    <property type="molecule type" value="Genomic_DNA"/>
</dbReference>
<keyword evidence="1 4" id="KW-0812">Transmembrane</keyword>
<feature type="transmembrane region" description="Helical" evidence="4">
    <location>
        <begin position="68"/>
        <end position="90"/>
    </location>
</feature>
<evidence type="ECO:0000256" key="3">
    <source>
        <dbReference type="ARBA" id="ARBA00023136"/>
    </source>
</evidence>
<dbReference type="GO" id="GO:0022857">
    <property type="term" value="F:transmembrane transporter activity"/>
    <property type="evidence" value="ECO:0007669"/>
    <property type="project" value="InterPro"/>
</dbReference>
<feature type="transmembrane region" description="Helical" evidence="4">
    <location>
        <begin position="110"/>
        <end position="125"/>
    </location>
</feature>
<protein>
    <submittedName>
        <fullName evidence="5">Wat1-related protein at2g39510</fullName>
    </submittedName>
</protein>
<organism evidence="5 6">
    <name type="scientific">Phtheirospermum japonicum</name>
    <dbReference type="NCBI Taxonomy" id="374723"/>
    <lineage>
        <taxon>Eukaryota</taxon>
        <taxon>Viridiplantae</taxon>
        <taxon>Streptophyta</taxon>
        <taxon>Embryophyta</taxon>
        <taxon>Tracheophyta</taxon>
        <taxon>Spermatophyta</taxon>
        <taxon>Magnoliopsida</taxon>
        <taxon>eudicotyledons</taxon>
        <taxon>Gunneridae</taxon>
        <taxon>Pentapetalae</taxon>
        <taxon>asterids</taxon>
        <taxon>lamiids</taxon>
        <taxon>Lamiales</taxon>
        <taxon>Orobanchaceae</taxon>
        <taxon>Orobanchaceae incertae sedis</taxon>
        <taxon>Phtheirospermum</taxon>
    </lineage>
</organism>
<dbReference type="AlphaFoldDB" id="A0A830BKK8"/>
<dbReference type="InterPro" id="IPR030184">
    <property type="entry name" value="WAT1-related"/>
</dbReference>
<keyword evidence="3 4" id="KW-0472">Membrane</keyword>
<sequence length="126" mass="13578">MGNLVTVGGAMIMTLIVGHVIGLPWTHKSHDNNASTNAEDPMKGAIMIATWCLGYSLFYTLRAITLKLYPAGLSLTTMVCSLGAFIRAIVTVLAERGNTSLWALGWDAKLLAYVYGGVIFSGITYY</sequence>
<feature type="transmembrane region" description="Helical" evidence="4">
    <location>
        <begin position="7"/>
        <end position="25"/>
    </location>
</feature>
<accession>A0A830BKK8</accession>
<reference evidence="5" key="1">
    <citation type="submission" date="2020-07" db="EMBL/GenBank/DDBJ databases">
        <title>Ethylene signaling mediates host invasion by parasitic plants.</title>
        <authorList>
            <person name="Yoshida S."/>
        </authorList>
    </citation>
    <scope>NUCLEOTIDE SEQUENCE</scope>
    <source>
        <strain evidence="5">Okayama</strain>
    </source>
</reference>
<proteinExistence type="predicted"/>
<dbReference type="PANTHER" id="PTHR31218">
    <property type="entry name" value="WAT1-RELATED PROTEIN"/>
    <property type="match status" value="1"/>
</dbReference>
<dbReference type="Proteomes" id="UP000653305">
    <property type="component" value="Unassembled WGS sequence"/>
</dbReference>
<gene>
    <name evidence="5" type="ORF">PHJA_000405200</name>
</gene>
<feature type="transmembrane region" description="Helical" evidence="4">
    <location>
        <begin position="45"/>
        <end position="61"/>
    </location>
</feature>
<keyword evidence="2 4" id="KW-1133">Transmembrane helix</keyword>
<evidence type="ECO:0000256" key="2">
    <source>
        <dbReference type="ARBA" id="ARBA00022989"/>
    </source>
</evidence>
<comment type="caution">
    <text evidence="5">The sequence shown here is derived from an EMBL/GenBank/DDBJ whole genome shotgun (WGS) entry which is preliminary data.</text>
</comment>
<evidence type="ECO:0000256" key="1">
    <source>
        <dbReference type="ARBA" id="ARBA00022692"/>
    </source>
</evidence>
<evidence type="ECO:0000256" key="4">
    <source>
        <dbReference type="SAM" id="Phobius"/>
    </source>
</evidence>
<evidence type="ECO:0000313" key="6">
    <source>
        <dbReference type="Proteomes" id="UP000653305"/>
    </source>
</evidence>